<accession>A0A3B0ZRT0</accession>
<dbReference type="EC" id="2.4.1.1" evidence="5"/>
<protein>
    <submittedName>
        <fullName evidence="5">Glycogen phosphorylase</fullName>
        <ecNumber evidence="5">2.4.1.1</ecNumber>
    </submittedName>
</protein>
<keyword evidence="5" id="KW-0808">Transferase</keyword>
<evidence type="ECO:0000256" key="2">
    <source>
        <dbReference type="ARBA" id="ARBA00006047"/>
    </source>
</evidence>
<feature type="domain" description="DUF3417" evidence="4">
    <location>
        <begin position="11"/>
        <end position="118"/>
    </location>
</feature>
<dbReference type="InterPro" id="IPR024517">
    <property type="entry name" value="Glycogen_phosphorylase_DUF3417"/>
</dbReference>
<organism evidence="5">
    <name type="scientific">hydrothermal vent metagenome</name>
    <dbReference type="NCBI Taxonomy" id="652676"/>
    <lineage>
        <taxon>unclassified sequences</taxon>
        <taxon>metagenomes</taxon>
        <taxon>ecological metagenomes</taxon>
    </lineage>
</organism>
<evidence type="ECO:0000256" key="3">
    <source>
        <dbReference type="ARBA" id="ARBA00022533"/>
    </source>
</evidence>
<sequence>MQTNHYRPRTLPEPLNGLATLALDLRWSWNHGADLLWHQVDPSLWEATANPWLILETVSDQRLKTLASDATFLEKLQQQLDAREAHFEGKSWFSETIGSAFAGHIAYFSMEFGICESLPIYSGGLGVLAGDYLKTACDLNVPLIGVGLLYQQGYFRQALNAEGEQIEFYPYNDPTMLPVVPLRDDHGEWVHITLELPGRPLRLRTWRGQVGRRTLLLLDSNDPFNNPGDRAITSELYGGGAEMRLQQEVVLGMGGWRLLEALNIDCPVCHLNEGHAAFAIFERVRCFMQQHDQPFQVALRATRVGNLFTTHTPVAAGFDRFSPELFGCYFREFAAACGVTLDELLALGRLNFEDQSEPFNMAYLAVRGAGAVNGVSRLHGEVSRQIFQPLFPRWPRPEVPVGYVTNGIHVPSWDSAAADALWTEACGKSRWRGTMETIEDDLRRLSDERLWHFRAEGRRRLIVFLRQRLERQHRGRGEEQARAGVDSDIFDPDVLTLGFARRFAEYKRPNLLLQDSQRLVQLLTHRDCPVQLVIAGKAHPKDAEGKRMLRQWHQFIKNNGVAERVVFVEDYDLGVAEQLTQGVDLWINTPRRPWEASGTSGMKVLVNGGLNLSELDGWWSEAYTPELGWALGDGEEHQDIAAWDVEEAQQLYRLLEEAVVPCFYRRNEQGLPIEWVKRMRESMGRLTSQFSSNRMMREYTEDYYLPLADAYRQRSSDTHIALELEAWYHRFKQHWRWIHFGNVSSKQRAQHHHFEVQVYLDDLPASDVSVELYADPLDEEQPPQRQSLSRGARLAGSANAYLYSGSVAADRLATDYTPRVIAAHPQALVPLEAEWILWHR</sequence>
<dbReference type="PANTHER" id="PTHR42655:SF1">
    <property type="entry name" value="GLYCOGEN PHOSPHORYLASE"/>
    <property type="match status" value="1"/>
</dbReference>
<evidence type="ECO:0000313" key="5">
    <source>
        <dbReference type="EMBL" id="VAW90057.1"/>
    </source>
</evidence>
<dbReference type="PANTHER" id="PTHR42655">
    <property type="entry name" value="GLYCOGEN PHOSPHORYLASE"/>
    <property type="match status" value="1"/>
</dbReference>
<dbReference type="NCBIfam" id="TIGR02094">
    <property type="entry name" value="more_P_ylases"/>
    <property type="match status" value="1"/>
</dbReference>
<dbReference type="GO" id="GO:0005975">
    <property type="term" value="P:carbohydrate metabolic process"/>
    <property type="evidence" value="ECO:0007669"/>
    <property type="project" value="InterPro"/>
</dbReference>
<dbReference type="Gene3D" id="3.40.50.2000">
    <property type="entry name" value="Glycogen Phosphorylase B"/>
    <property type="match status" value="3"/>
</dbReference>
<gene>
    <name evidence="5" type="ORF">MNBD_GAMMA18-1978</name>
</gene>
<dbReference type="GO" id="GO:0008184">
    <property type="term" value="F:glycogen phosphorylase activity"/>
    <property type="evidence" value="ECO:0007669"/>
    <property type="project" value="InterPro"/>
</dbReference>
<comment type="catalytic activity">
    <reaction evidence="1">
        <text>[(1-&gt;4)-alpha-D-glucosyl](n) + phosphate = [(1-&gt;4)-alpha-D-glucosyl](n-1) + alpha-D-glucose 1-phosphate</text>
        <dbReference type="Rhea" id="RHEA:41732"/>
        <dbReference type="Rhea" id="RHEA-COMP:9584"/>
        <dbReference type="Rhea" id="RHEA-COMP:9586"/>
        <dbReference type="ChEBI" id="CHEBI:15444"/>
        <dbReference type="ChEBI" id="CHEBI:43474"/>
        <dbReference type="ChEBI" id="CHEBI:58601"/>
        <dbReference type="EC" id="2.4.1.1"/>
    </reaction>
</comment>
<dbReference type="EMBL" id="UOFP01000307">
    <property type="protein sequence ID" value="VAW90057.1"/>
    <property type="molecule type" value="Genomic_DNA"/>
</dbReference>
<dbReference type="SUPFAM" id="SSF53756">
    <property type="entry name" value="UDP-Glycosyltransferase/glycogen phosphorylase"/>
    <property type="match status" value="1"/>
</dbReference>
<keyword evidence="3" id="KW-0021">Allosteric enzyme</keyword>
<evidence type="ECO:0000259" key="4">
    <source>
        <dbReference type="Pfam" id="PF11897"/>
    </source>
</evidence>
<name>A0A3B0ZRT0_9ZZZZ</name>
<dbReference type="AlphaFoldDB" id="A0A3B0ZRT0"/>
<dbReference type="InterPro" id="IPR052182">
    <property type="entry name" value="Glycogen/Maltodextrin_Phosph"/>
</dbReference>
<evidence type="ECO:0000256" key="1">
    <source>
        <dbReference type="ARBA" id="ARBA00001275"/>
    </source>
</evidence>
<keyword evidence="5" id="KW-0328">Glycosyltransferase</keyword>
<comment type="similarity">
    <text evidence="2">Belongs to the glycogen phosphorylase family.</text>
</comment>
<dbReference type="GO" id="GO:0030170">
    <property type="term" value="F:pyridoxal phosphate binding"/>
    <property type="evidence" value="ECO:0007669"/>
    <property type="project" value="InterPro"/>
</dbReference>
<proteinExistence type="inferred from homology"/>
<dbReference type="Pfam" id="PF00343">
    <property type="entry name" value="Phosphorylase"/>
    <property type="match status" value="1"/>
</dbReference>
<dbReference type="Pfam" id="PF11897">
    <property type="entry name" value="DUF3417"/>
    <property type="match status" value="1"/>
</dbReference>
<dbReference type="PIRSF" id="PIRSF000460">
    <property type="entry name" value="Pprylas_GlgP"/>
    <property type="match status" value="1"/>
</dbReference>
<dbReference type="InterPro" id="IPR011834">
    <property type="entry name" value="Agluc_phsphrylas"/>
</dbReference>
<dbReference type="InterPro" id="IPR000811">
    <property type="entry name" value="Glyco_trans_35"/>
</dbReference>
<reference evidence="5" key="1">
    <citation type="submission" date="2018-06" db="EMBL/GenBank/DDBJ databases">
        <authorList>
            <person name="Zhirakovskaya E."/>
        </authorList>
    </citation>
    <scope>NUCLEOTIDE SEQUENCE</scope>
</reference>